<proteinExistence type="predicted"/>
<organism evidence="1">
    <name type="scientific">Anguilla anguilla</name>
    <name type="common">European freshwater eel</name>
    <name type="synonym">Muraena anguilla</name>
    <dbReference type="NCBI Taxonomy" id="7936"/>
    <lineage>
        <taxon>Eukaryota</taxon>
        <taxon>Metazoa</taxon>
        <taxon>Chordata</taxon>
        <taxon>Craniata</taxon>
        <taxon>Vertebrata</taxon>
        <taxon>Euteleostomi</taxon>
        <taxon>Actinopterygii</taxon>
        <taxon>Neopterygii</taxon>
        <taxon>Teleostei</taxon>
        <taxon>Anguilliformes</taxon>
        <taxon>Anguillidae</taxon>
        <taxon>Anguilla</taxon>
    </lineage>
</organism>
<dbReference type="AlphaFoldDB" id="A0A0E9RKT3"/>
<reference evidence="1" key="2">
    <citation type="journal article" date="2015" name="Fish Shellfish Immunol.">
        <title>Early steps in the European eel (Anguilla anguilla)-Vibrio vulnificus interaction in the gills: Role of the RtxA13 toxin.</title>
        <authorList>
            <person name="Callol A."/>
            <person name="Pajuelo D."/>
            <person name="Ebbesson L."/>
            <person name="Teles M."/>
            <person name="MacKenzie S."/>
            <person name="Amaro C."/>
        </authorList>
    </citation>
    <scope>NUCLEOTIDE SEQUENCE</scope>
</reference>
<accession>A0A0E9RKT3</accession>
<evidence type="ECO:0000313" key="1">
    <source>
        <dbReference type="EMBL" id="JAH29070.1"/>
    </source>
</evidence>
<protein>
    <submittedName>
        <fullName evidence="1">Uncharacterized protein</fullName>
    </submittedName>
</protein>
<dbReference type="EMBL" id="GBXM01079507">
    <property type="protein sequence ID" value="JAH29070.1"/>
    <property type="molecule type" value="Transcribed_RNA"/>
</dbReference>
<name>A0A0E9RKT3_ANGAN</name>
<reference evidence="1" key="1">
    <citation type="submission" date="2014-11" db="EMBL/GenBank/DDBJ databases">
        <authorList>
            <person name="Amaro Gonzalez C."/>
        </authorList>
    </citation>
    <scope>NUCLEOTIDE SEQUENCE</scope>
</reference>
<sequence>MDKSLVSHCVLSFAHFICFLCRVLCKHLLFCFLSSSRLAYGD</sequence>